<dbReference type="PRINTS" id="PR00080">
    <property type="entry name" value="SDRFAMILY"/>
</dbReference>
<evidence type="ECO:0000313" key="3">
    <source>
        <dbReference type="EMBL" id="SKB29728.1"/>
    </source>
</evidence>
<evidence type="ECO:0000313" key="4">
    <source>
        <dbReference type="Proteomes" id="UP000189818"/>
    </source>
</evidence>
<dbReference type="EMBL" id="FUYM01000001">
    <property type="protein sequence ID" value="SKB29728.1"/>
    <property type="molecule type" value="Genomic_DNA"/>
</dbReference>
<dbReference type="GO" id="GO:0032787">
    <property type="term" value="P:monocarboxylic acid metabolic process"/>
    <property type="evidence" value="ECO:0007669"/>
    <property type="project" value="UniProtKB-ARBA"/>
</dbReference>
<dbReference type="Pfam" id="PF00106">
    <property type="entry name" value="adh_short"/>
    <property type="match status" value="1"/>
</dbReference>
<dbReference type="STRING" id="439228.SAMN06295920_101563"/>
<dbReference type="RefSeq" id="WP_079646490.1">
    <property type="nucleotide sequence ID" value="NZ_FUYM01000001.1"/>
</dbReference>
<dbReference type="InterPro" id="IPR002347">
    <property type="entry name" value="SDR_fam"/>
</dbReference>
<accession>A0A1T5A448</accession>
<reference evidence="4" key="1">
    <citation type="submission" date="2017-02" db="EMBL/GenBank/DDBJ databases">
        <authorList>
            <person name="Varghese N."/>
            <person name="Submissions S."/>
        </authorList>
    </citation>
    <scope>NUCLEOTIDE SEQUENCE [LARGE SCALE GENOMIC DNA]</scope>
    <source>
        <strain evidence="4">UM2</strain>
    </source>
</reference>
<keyword evidence="4" id="KW-1185">Reference proteome</keyword>
<evidence type="ECO:0000256" key="2">
    <source>
        <dbReference type="RuleBase" id="RU000363"/>
    </source>
</evidence>
<dbReference type="InterPro" id="IPR050259">
    <property type="entry name" value="SDR"/>
</dbReference>
<comment type="similarity">
    <text evidence="1 2">Belongs to the short-chain dehydrogenases/reductases (SDR) family.</text>
</comment>
<evidence type="ECO:0000256" key="1">
    <source>
        <dbReference type="ARBA" id="ARBA00006484"/>
    </source>
</evidence>
<dbReference type="SUPFAM" id="SSF51735">
    <property type="entry name" value="NAD(P)-binding Rossmann-fold domains"/>
    <property type="match status" value="1"/>
</dbReference>
<dbReference type="PROSITE" id="PS00061">
    <property type="entry name" value="ADH_SHORT"/>
    <property type="match status" value="1"/>
</dbReference>
<dbReference type="OrthoDB" id="9793325at2"/>
<sequence>MDLGLTGKRALVTGSSSGIGAGIARMLAAEGCAVVVHGRDAARAEAVARSIRDAGGEVDCAIGDLAGDAGADAVAARAGAIDVLVNNAGGAAGTSAQSWAQVELAAWIETYQGNVGSAARMIQRLLPGMRQRGWGRIINIASAAATQPIAFGPDYGAAKAAVINLTSSLAKALGPCGVTANSVSPGIILTPAVERWLDGLREPMGWQGLDQAALERKVTETMVPTLVGRIGRVEDIGHAVCMVASPASGYMTGANIRIDGGQVQSIN</sequence>
<gene>
    <name evidence="3" type="ORF">SAMN06295920_101563</name>
</gene>
<dbReference type="PANTHER" id="PTHR42879">
    <property type="entry name" value="3-OXOACYL-(ACYL-CARRIER-PROTEIN) REDUCTASE"/>
    <property type="match status" value="1"/>
</dbReference>
<dbReference type="InterPro" id="IPR020904">
    <property type="entry name" value="Sc_DH/Rdtase_CS"/>
</dbReference>
<dbReference type="InterPro" id="IPR036291">
    <property type="entry name" value="NAD(P)-bd_dom_sf"/>
</dbReference>
<name>A0A1T5A448_9SPHN</name>
<organism evidence="3 4">
    <name type="scientific">Rhizorhabdus histidinilytica</name>
    <dbReference type="NCBI Taxonomy" id="439228"/>
    <lineage>
        <taxon>Bacteria</taxon>
        <taxon>Pseudomonadati</taxon>
        <taxon>Pseudomonadota</taxon>
        <taxon>Alphaproteobacteria</taxon>
        <taxon>Sphingomonadales</taxon>
        <taxon>Sphingomonadaceae</taxon>
        <taxon>Rhizorhabdus</taxon>
    </lineage>
</organism>
<dbReference type="AlphaFoldDB" id="A0A1T5A448"/>
<protein>
    <submittedName>
        <fullName evidence="3">Short-chain dehydrogenase</fullName>
    </submittedName>
</protein>
<dbReference type="FunFam" id="3.40.50.720:FF:000084">
    <property type="entry name" value="Short-chain dehydrogenase reductase"/>
    <property type="match status" value="1"/>
</dbReference>
<dbReference type="Proteomes" id="UP000189818">
    <property type="component" value="Unassembled WGS sequence"/>
</dbReference>
<dbReference type="PRINTS" id="PR00081">
    <property type="entry name" value="GDHRDH"/>
</dbReference>
<dbReference type="Gene3D" id="3.40.50.720">
    <property type="entry name" value="NAD(P)-binding Rossmann-like Domain"/>
    <property type="match status" value="1"/>
</dbReference>
<proteinExistence type="inferred from homology"/>